<keyword evidence="6 8" id="KW-1133">Transmembrane helix</keyword>
<evidence type="ECO:0000313" key="10">
    <source>
        <dbReference type="EMBL" id="SCG35262.1"/>
    </source>
</evidence>
<dbReference type="HAMAP" id="MF_01456">
    <property type="entry name" value="NDH1_NuoK"/>
    <property type="match status" value="1"/>
</dbReference>
<keyword evidence="7 8" id="KW-0472">Membrane</keyword>
<comment type="function">
    <text evidence="8">NDH-1 shuttles electrons from NADH, via FMN and iron-sulfur (Fe-S) centers, to quinones in the respiratory chain. The immediate electron acceptor for the enzyme in this species is believed to be a menaquinone. Couples the redox reaction to proton translocation (for every two electrons transferred, four hydrogen ions are translocated across the cytoplasmic membrane), and thus conserves the redox energy in a proton gradient.</text>
</comment>
<dbReference type="GO" id="GO:0042773">
    <property type="term" value="P:ATP synthesis coupled electron transport"/>
    <property type="evidence" value="ECO:0007669"/>
    <property type="project" value="InterPro"/>
</dbReference>
<dbReference type="GO" id="GO:0050136">
    <property type="term" value="F:NADH dehydrogenase (quinone) (non-electrogenic) activity"/>
    <property type="evidence" value="ECO:0007669"/>
    <property type="project" value="UniProtKB-UniRule"/>
</dbReference>
<comment type="subcellular location">
    <subcellularLocation>
        <location evidence="8">Cell membrane</location>
        <topology evidence="8">Multi-pass membrane protein</topology>
    </subcellularLocation>
    <subcellularLocation>
        <location evidence="1">Membrane</location>
        <topology evidence="1">Multi-pass membrane protein</topology>
    </subcellularLocation>
</comment>
<comment type="similarity">
    <text evidence="2 8">Belongs to the complex I subunit 4L family.</text>
</comment>
<feature type="transmembrane region" description="Helical" evidence="8">
    <location>
        <begin position="29"/>
        <end position="48"/>
    </location>
</feature>
<keyword evidence="11" id="KW-1185">Reference proteome</keyword>
<evidence type="ECO:0000256" key="5">
    <source>
        <dbReference type="ARBA" id="ARBA00022719"/>
    </source>
</evidence>
<dbReference type="Proteomes" id="UP000199408">
    <property type="component" value="Unassembled WGS sequence"/>
</dbReference>
<organism evidence="10 11">
    <name type="scientific">Micromonospora halophytica</name>
    <dbReference type="NCBI Taxonomy" id="47864"/>
    <lineage>
        <taxon>Bacteria</taxon>
        <taxon>Bacillati</taxon>
        <taxon>Actinomycetota</taxon>
        <taxon>Actinomycetes</taxon>
        <taxon>Micromonosporales</taxon>
        <taxon>Micromonosporaceae</taxon>
        <taxon>Micromonospora</taxon>
    </lineage>
</organism>
<evidence type="ECO:0000256" key="1">
    <source>
        <dbReference type="ARBA" id="ARBA00004141"/>
    </source>
</evidence>
<sequence>MRPVIPYVTAALLFGLGVYGVLRRRNAVLVLMAVELMLNAVNLILVTADTTAKAALPHGGQVFALFVIVLAAAEIGVGLAIVLQLYRLRASVAVDEVPLTEPPVPVPATTVVERPATTVGVDRPSAGSGVDGPEGER</sequence>
<reference evidence="11" key="1">
    <citation type="submission" date="2016-06" db="EMBL/GenBank/DDBJ databases">
        <authorList>
            <person name="Varghese N."/>
        </authorList>
    </citation>
    <scope>NUCLEOTIDE SEQUENCE [LARGE SCALE GENOMIC DNA]</scope>
    <source>
        <strain evidence="11">DSM 43171</strain>
    </source>
</reference>
<protein>
    <recommendedName>
        <fullName evidence="8">NADH-quinone oxidoreductase subunit K</fullName>
        <ecNumber evidence="8">7.1.1.-</ecNumber>
    </recommendedName>
    <alternativeName>
        <fullName evidence="8">NADH dehydrogenase I subunit K</fullName>
    </alternativeName>
    <alternativeName>
        <fullName evidence="8">NDH-1 subunit K</fullName>
    </alternativeName>
</protein>
<dbReference type="EC" id="7.1.1.-" evidence="8"/>
<evidence type="ECO:0000256" key="9">
    <source>
        <dbReference type="SAM" id="MobiDB-lite"/>
    </source>
</evidence>
<dbReference type="GO" id="GO:0030964">
    <property type="term" value="C:NADH dehydrogenase complex"/>
    <property type="evidence" value="ECO:0007669"/>
    <property type="project" value="TreeGrafter"/>
</dbReference>
<evidence type="ECO:0000256" key="7">
    <source>
        <dbReference type="ARBA" id="ARBA00023136"/>
    </source>
</evidence>
<dbReference type="InterPro" id="IPR039428">
    <property type="entry name" value="NUOK/Mnh_C1-like"/>
</dbReference>
<evidence type="ECO:0000256" key="3">
    <source>
        <dbReference type="ARBA" id="ARBA00022448"/>
    </source>
</evidence>
<feature type="region of interest" description="Disordered" evidence="9">
    <location>
        <begin position="115"/>
        <end position="137"/>
    </location>
</feature>
<keyword evidence="8" id="KW-1278">Translocase</keyword>
<dbReference type="PANTHER" id="PTHR11434:SF16">
    <property type="entry name" value="NADH-UBIQUINONE OXIDOREDUCTASE CHAIN 4L"/>
    <property type="match status" value="1"/>
</dbReference>
<evidence type="ECO:0000256" key="4">
    <source>
        <dbReference type="ARBA" id="ARBA00022692"/>
    </source>
</evidence>
<dbReference type="GO" id="GO:0005886">
    <property type="term" value="C:plasma membrane"/>
    <property type="evidence" value="ECO:0007669"/>
    <property type="project" value="UniProtKB-SubCell"/>
</dbReference>
<dbReference type="InterPro" id="IPR001133">
    <property type="entry name" value="NADH_UbQ_OxRdtase_chain4L/K"/>
</dbReference>
<dbReference type="AlphaFoldDB" id="A0A1C5GNB3"/>
<dbReference type="EMBL" id="FMDN01000001">
    <property type="protein sequence ID" value="SCG35262.1"/>
    <property type="molecule type" value="Genomic_DNA"/>
</dbReference>
<dbReference type="RefSeq" id="WP_245675311.1">
    <property type="nucleotide sequence ID" value="NZ_FMDN01000001.1"/>
</dbReference>
<evidence type="ECO:0000256" key="8">
    <source>
        <dbReference type="HAMAP-Rule" id="MF_01456"/>
    </source>
</evidence>
<feature type="transmembrane region" description="Helical" evidence="8">
    <location>
        <begin position="60"/>
        <end position="83"/>
    </location>
</feature>
<dbReference type="NCBIfam" id="NF004320">
    <property type="entry name" value="PRK05715.1-2"/>
    <property type="match status" value="1"/>
</dbReference>
<evidence type="ECO:0000313" key="11">
    <source>
        <dbReference type="Proteomes" id="UP000199408"/>
    </source>
</evidence>
<keyword evidence="8" id="KW-1003">Cell membrane</keyword>
<keyword evidence="5 8" id="KW-0874">Quinone</keyword>
<feature type="transmembrane region" description="Helical" evidence="8">
    <location>
        <begin position="6"/>
        <end position="22"/>
    </location>
</feature>
<keyword evidence="4 8" id="KW-0812">Transmembrane</keyword>
<proteinExistence type="inferred from homology"/>
<comment type="subunit">
    <text evidence="8">NDH-1 is composed of 14 different subunits. Subunits NuoA, H, J, K, L, M, N constitute the membrane sector of the complex.</text>
</comment>
<gene>
    <name evidence="8" type="primary">nuoK</name>
    <name evidence="10" type="ORF">GA0070560_101414</name>
</gene>
<keyword evidence="8" id="KW-0520">NAD</keyword>
<comment type="catalytic activity">
    <reaction evidence="8">
        <text>a quinone + NADH + 5 H(+)(in) = a quinol + NAD(+) + 4 H(+)(out)</text>
        <dbReference type="Rhea" id="RHEA:57888"/>
        <dbReference type="ChEBI" id="CHEBI:15378"/>
        <dbReference type="ChEBI" id="CHEBI:24646"/>
        <dbReference type="ChEBI" id="CHEBI:57540"/>
        <dbReference type="ChEBI" id="CHEBI:57945"/>
        <dbReference type="ChEBI" id="CHEBI:132124"/>
    </reaction>
</comment>
<dbReference type="Pfam" id="PF00420">
    <property type="entry name" value="Oxidored_q2"/>
    <property type="match status" value="1"/>
</dbReference>
<dbReference type="STRING" id="47864.GA0070560_101414"/>
<dbReference type="PANTHER" id="PTHR11434">
    <property type="entry name" value="NADH-UBIQUINONE OXIDOREDUCTASE SUBUNIT ND4L"/>
    <property type="match status" value="1"/>
</dbReference>
<dbReference type="Gene3D" id="1.10.287.3510">
    <property type="match status" value="1"/>
</dbReference>
<dbReference type="FunFam" id="1.10.287.3510:FF:000001">
    <property type="entry name" value="NADH-quinone oxidoreductase subunit K"/>
    <property type="match status" value="1"/>
</dbReference>
<keyword evidence="3 8" id="KW-0813">Transport</keyword>
<name>A0A1C5GNB3_9ACTN</name>
<accession>A0A1C5GNB3</accession>
<dbReference type="GO" id="GO:0048038">
    <property type="term" value="F:quinone binding"/>
    <property type="evidence" value="ECO:0007669"/>
    <property type="project" value="UniProtKB-KW"/>
</dbReference>
<evidence type="ECO:0000256" key="6">
    <source>
        <dbReference type="ARBA" id="ARBA00022989"/>
    </source>
</evidence>
<evidence type="ECO:0000256" key="2">
    <source>
        <dbReference type="ARBA" id="ARBA00010519"/>
    </source>
</evidence>